<evidence type="ECO:0000313" key="2">
    <source>
        <dbReference type="Proteomes" id="UP000092321"/>
    </source>
</evidence>
<dbReference type="EMBL" id="LXPE01000011">
    <property type="protein sequence ID" value="OBA27009.1"/>
    <property type="molecule type" value="Genomic_DNA"/>
</dbReference>
<comment type="caution">
    <text evidence="1">The sequence shown here is derived from an EMBL/GenBank/DDBJ whole genome shotgun (WGS) entry which is preliminary data.</text>
</comment>
<accession>A0A1B7TE23</accession>
<reference evidence="2" key="1">
    <citation type="journal article" date="2016" name="Proc. Natl. Acad. Sci. U.S.A.">
        <title>Comparative genomics of biotechnologically important yeasts.</title>
        <authorList>
            <person name="Riley R."/>
            <person name="Haridas S."/>
            <person name="Wolfe K.H."/>
            <person name="Lopes M.R."/>
            <person name="Hittinger C.T."/>
            <person name="Goeker M."/>
            <person name="Salamov A.A."/>
            <person name="Wisecaver J.H."/>
            <person name="Long T.M."/>
            <person name="Calvey C.H."/>
            <person name="Aerts A.L."/>
            <person name="Barry K.W."/>
            <person name="Choi C."/>
            <person name="Clum A."/>
            <person name="Coughlan A.Y."/>
            <person name="Deshpande S."/>
            <person name="Douglass A.P."/>
            <person name="Hanson S.J."/>
            <person name="Klenk H.-P."/>
            <person name="LaButti K.M."/>
            <person name="Lapidus A."/>
            <person name="Lindquist E.A."/>
            <person name="Lipzen A.M."/>
            <person name="Meier-Kolthoff J.P."/>
            <person name="Ohm R.A."/>
            <person name="Otillar R.P."/>
            <person name="Pangilinan J.L."/>
            <person name="Peng Y."/>
            <person name="Rokas A."/>
            <person name="Rosa C.A."/>
            <person name="Scheuner C."/>
            <person name="Sibirny A.A."/>
            <person name="Slot J.C."/>
            <person name="Stielow J.B."/>
            <person name="Sun H."/>
            <person name="Kurtzman C.P."/>
            <person name="Blackwell M."/>
            <person name="Grigoriev I.V."/>
            <person name="Jeffries T.W."/>
        </authorList>
    </citation>
    <scope>NUCLEOTIDE SEQUENCE [LARGE SCALE GENOMIC DNA]</scope>
    <source>
        <strain evidence="2">NRRL Y-1626</strain>
    </source>
</reference>
<dbReference type="AlphaFoldDB" id="A0A1B7TE23"/>
<keyword evidence="2" id="KW-1185">Reference proteome</keyword>
<protein>
    <submittedName>
        <fullName evidence="1">Uncharacterized protein</fullName>
    </submittedName>
</protein>
<dbReference type="OrthoDB" id="10484820at2759"/>
<sequence length="115" mass="12792">MKFTTYLTSVVAFANIISSLPISVGPSLTKRSSNEDSDDIEYVTEYITKTFVNQPTKVVTVLDTAVITTSVTVMPTSTFAAKIYAEFIDKFMLANAVYDDFIELTCIPFLKTYNC</sequence>
<proteinExistence type="predicted"/>
<gene>
    <name evidence="1" type="ORF">HANVADRAFT_6549</name>
</gene>
<organism evidence="1 2">
    <name type="scientific">Hanseniaspora valbyensis NRRL Y-1626</name>
    <dbReference type="NCBI Taxonomy" id="766949"/>
    <lineage>
        <taxon>Eukaryota</taxon>
        <taxon>Fungi</taxon>
        <taxon>Dikarya</taxon>
        <taxon>Ascomycota</taxon>
        <taxon>Saccharomycotina</taxon>
        <taxon>Saccharomycetes</taxon>
        <taxon>Saccharomycodales</taxon>
        <taxon>Saccharomycodaceae</taxon>
        <taxon>Hanseniaspora</taxon>
    </lineage>
</organism>
<dbReference type="Proteomes" id="UP000092321">
    <property type="component" value="Unassembled WGS sequence"/>
</dbReference>
<evidence type="ECO:0000313" key="1">
    <source>
        <dbReference type="EMBL" id="OBA27009.1"/>
    </source>
</evidence>
<name>A0A1B7TE23_9ASCO</name>